<keyword evidence="1" id="KW-1133">Transmembrane helix</keyword>
<protein>
    <recommendedName>
        <fullName evidence="4">Glycosyltransferase RgtA/B/C/D-like domain-containing protein</fullName>
    </recommendedName>
</protein>
<feature type="transmembrane region" description="Helical" evidence="1">
    <location>
        <begin position="216"/>
        <end position="233"/>
    </location>
</feature>
<evidence type="ECO:0000313" key="3">
    <source>
        <dbReference type="Proteomes" id="UP000177124"/>
    </source>
</evidence>
<reference evidence="2 3" key="1">
    <citation type="journal article" date="2016" name="Nat. Commun.">
        <title>Thousands of microbial genomes shed light on interconnected biogeochemical processes in an aquifer system.</title>
        <authorList>
            <person name="Anantharaman K."/>
            <person name="Brown C.T."/>
            <person name="Hug L.A."/>
            <person name="Sharon I."/>
            <person name="Castelle C.J."/>
            <person name="Probst A.J."/>
            <person name="Thomas B.C."/>
            <person name="Singh A."/>
            <person name="Wilkins M.J."/>
            <person name="Karaoz U."/>
            <person name="Brodie E.L."/>
            <person name="Williams K.H."/>
            <person name="Hubbard S.S."/>
            <person name="Banfield J.F."/>
        </authorList>
    </citation>
    <scope>NUCLEOTIDE SEQUENCE [LARGE SCALE GENOMIC DNA]</scope>
</reference>
<feature type="transmembrane region" description="Helical" evidence="1">
    <location>
        <begin position="64"/>
        <end position="83"/>
    </location>
</feature>
<keyword evidence="1" id="KW-0812">Transmembrane</keyword>
<feature type="transmembrane region" description="Helical" evidence="1">
    <location>
        <begin position="160"/>
        <end position="180"/>
    </location>
</feature>
<comment type="caution">
    <text evidence="2">The sequence shown here is derived from an EMBL/GenBank/DDBJ whole genome shotgun (WGS) entry which is preliminary data.</text>
</comment>
<dbReference type="EMBL" id="MFBF01000034">
    <property type="protein sequence ID" value="OGD90762.1"/>
    <property type="molecule type" value="Genomic_DNA"/>
</dbReference>
<organism evidence="2 3">
    <name type="scientific">Candidatus Curtissbacteria bacterium RIFCSPHIGHO2_02_FULL_42_15</name>
    <dbReference type="NCBI Taxonomy" id="1797716"/>
    <lineage>
        <taxon>Bacteria</taxon>
        <taxon>Candidatus Curtissiibacteriota</taxon>
    </lineage>
</organism>
<proteinExistence type="predicted"/>
<dbReference type="AlphaFoldDB" id="A0A1F5GFX0"/>
<dbReference type="Proteomes" id="UP000177124">
    <property type="component" value="Unassembled WGS sequence"/>
</dbReference>
<keyword evidence="1" id="KW-0472">Membrane</keyword>
<evidence type="ECO:0000313" key="2">
    <source>
        <dbReference type="EMBL" id="OGD90762.1"/>
    </source>
</evidence>
<name>A0A1F5GFX0_9BACT</name>
<dbReference type="STRING" id="1797716.A3D07_02445"/>
<evidence type="ECO:0008006" key="4">
    <source>
        <dbReference type="Google" id="ProtNLM"/>
    </source>
</evidence>
<evidence type="ECO:0000256" key="1">
    <source>
        <dbReference type="SAM" id="Phobius"/>
    </source>
</evidence>
<feature type="transmembrane region" description="Helical" evidence="1">
    <location>
        <begin position="109"/>
        <end position="130"/>
    </location>
</feature>
<accession>A0A1F5GFX0</accession>
<sequence>MILPITLAMLIALKRNFDHFSLLIAGVLFAVASLYKQVGALEAVALGIFLFFQSKNILDFIKKATVLSLGFVIPYAATIAYFAPKNLVADYIFAAYTYYRIYLGESPKYALLINILKFLPIVTAIAYGIWKKYSIIYASSERSESRSHDKLSSRQARTTSGVGVFHLILLWTAFSFLGSYFSGRTYGHYLVQATPALSVILASITLKPQINRIRSIFALTFFLPLIFLTKLLFTDFLSGGPINQIKYFQNFAQYSTGEKGVDEYNNYFDRNVNTIMALADFLKINQGYGESVYIWGDYPWLYAISDLKNPSRYVTSFHVFGVPEGQSEVIGNLVKNPPKYIIKSESSIGYFPDLEKFIAQGYTSGGFVETSEIFVKNR</sequence>
<feature type="transmembrane region" description="Helical" evidence="1">
    <location>
        <begin position="20"/>
        <end position="52"/>
    </location>
</feature>
<gene>
    <name evidence="2" type="ORF">A3D07_02445</name>
</gene>